<accession>S4P7A2</accession>
<reference evidence="1" key="1">
    <citation type="journal article" date="2013" name="BMC Genomics">
        <title>Unscrambling butterfly oogenesis.</title>
        <authorList>
            <person name="Carter J.M."/>
            <person name="Baker S.C."/>
            <person name="Pink R."/>
            <person name="Carter D.R."/>
            <person name="Collins A."/>
            <person name="Tomlin J."/>
            <person name="Gibbs M."/>
            <person name="Breuker C.J."/>
        </authorList>
    </citation>
    <scope>NUCLEOTIDE SEQUENCE</scope>
    <source>
        <tissue evidence="1">Ovary</tissue>
    </source>
</reference>
<dbReference type="EMBL" id="GAIX01006476">
    <property type="protein sequence ID" value="JAA86084.1"/>
    <property type="molecule type" value="Transcribed_RNA"/>
</dbReference>
<organism evidence="1">
    <name type="scientific">Pararge aegeria</name>
    <name type="common">speckled wood butterfly</name>
    <dbReference type="NCBI Taxonomy" id="116150"/>
    <lineage>
        <taxon>Eukaryota</taxon>
        <taxon>Metazoa</taxon>
        <taxon>Ecdysozoa</taxon>
        <taxon>Arthropoda</taxon>
        <taxon>Hexapoda</taxon>
        <taxon>Insecta</taxon>
        <taxon>Pterygota</taxon>
        <taxon>Neoptera</taxon>
        <taxon>Endopterygota</taxon>
        <taxon>Lepidoptera</taxon>
        <taxon>Glossata</taxon>
        <taxon>Ditrysia</taxon>
        <taxon>Papilionoidea</taxon>
        <taxon>Nymphalidae</taxon>
        <taxon>Satyrinae</taxon>
        <taxon>Satyrini</taxon>
        <taxon>Parargina</taxon>
        <taxon>Pararge</taxon>
    </lineage>
</organism>
<evidence type="ECO:0000313" key="1">
    <source>
        <dbReference type="EMBL" id="JAA86084.1"/>
    </source>
</evidence>
<protein>
    <submittedName>
        <fullName evidence="1">Uncharacterized protein</fullName>
    </submittedName>
</protein>
<proteinExistence type="predicted"/>
<dbReference type="AlphaFoldDB" id="S4P7A2"/>
<reference evidence="1" key="2">
    <citation type="submission" date="2013-05" db="EMBL/GenBank/DDBJ databases">
        <authorList>
            <person name="Carter J.-M."/>
            <person name="Baker S.C."/>
            <person name="Pink R."/>
            <person name="Carter D.R.F."/>
            <person name="Collins A."/>
            <person name="Tomlin J."/>
            <person name="Gibbs M."/>
            <person name="Breuker C.J."/>
        </authorList>
    </citation>
    <scope>NUCLEOTIDE SEQUENCE</scope>
    <source>
        <tissue evidence="1">Ovary</tissue>
    </source>
</reference>
<name>S4P7A2_9NEOP</name>
<sequence length="105" mass="12357">MVSSKSFTCKLGREQHLIILESKNQLISWKGYWNNAPLSPRLYGDFKKKNNHVTRYQLILKLFVIKTIHFSCESVDRVVKSLVYETCRVTMVLYAESMRERDGQL</sequence>